<accession>A0A9W6H4C5</accession>
<dbReference type="SUPFAM" id="SSF56322">
    <property type="entry name" value="ADC synthase"/>
    <property type="match status" value="1"/>
</dbReference>
<dbReference type="PANTHER" id="PTHR11236">
    <property type="entry name" value="AMINOBENZOATE/ANTHRANILATE SYNTHASE"/>
    <property type="match status" value="1"/>
</dbReference>
<feature type="domain" description="Anthranilate synthase component I N-terminal" evidence="2">
    <location>
        <begin position="26"/>
        <end position="153"/>
    </location>
</feature>
<dbReference type="GO" id="GO:0005737">
    <property type="term" value="C:cytoplasm"/>
    <property type="evidence" value="ECO:0007669"/>
    <property type="project" value="TreeGrafter"/>
</dbReference>
<comment type="caution">
    <text evidence="3">The sequence shown here is derived from an EMBL/GenBank/DDBJ whole genome shotgun (WGS) entry which is preliminary data.</text>
</comment>
<dbReference type="Proteomes" id="UP001142462">
    <property type="component" value="Unassembled WGS sequence"/>
</dbReference>
<dbReference type="PANTHER" id="PTHR11236:SF18">
    <property type="entry name" value="AMINODEOXYCHORISMATE SYNTHASE"/>
    <property type="match status" value="1"/>
</dbReference>
<dbReference type="Pfam" id="PF04715">
    <property type="entry name" value="Anth_synt_I_N"/>
    <property type="match status" value="1"/>
</dbReference>
<name>A0A9W6H4C5_9MICO</name>
<dbReference type="InterPro" id="IPR005801">
    <property type="entry name" value="ADC_synthase"/>
</dbReference>
<evidence type="ECO:0000313" key="3">
    <source>
        <dbReference type="EMBL" id="GLJ62310.1"/>
    </source>
</evidence>
<reference evidence="3" key="2">
    <citation type="submission" date="2023-01" db="EMBL/GenBank/DDBJ databases">
        <authorList>
            <person name="Sun Q."/>
            <person name="Evtushenko L."/>
        </authorList>
    </citation>
    <scope>NUCLEOTIDE SEQUENCE</scope>
    <source>
        <strain evidence="3">VKM Ac-1020</strain>
    </source>
</reference>
<sequence length="480" mass="50770">MTGSTGRPGTWLAWTRTLPLEGDTEAIFAALHGADGGTAVWLDSAQQAYGMGRWSIIGAPEGPRDHVVEFWAADGRVRIDGADAGSGIDLWELLAERLDANPVDAPADLPFAGGYVGAIGYGVKDIGTRRRMPEPDAQLVHLSRFVVVDHVDAVVQVVATGPASDEADARSWIAATARRLGEIAPLAPPLAPPSAGAAEASVTRVRYRRDLDAVRSWLLAGDSYEACYTYTLRCPVDDAPFEAYRRLRRANPAPYASYLRMPGRTILSCSPERYLTVSRSGWAETKPIKGTARRLADPAADRAAAAALAADPKTRSENLMIVDLLRNDLGRISAPGTVDVPQLMAVETYATVHQLVTSVRARLLPRPAAGVRAAGALFPPGSMTGAPKRRTVELLDALEAEPRGVYAGVIGAFSRCGAVDLSVVIRTAVVADGVARIGTGGAITIDSDPAAEADETVAKSAAMLRAFGCTHPFEDGQSRA</sequence>
<evidence type="ECO:0000259" key="2">
    <source>
        <dbReference type="Pfam" id="PF04715"/>
    </source>
</evidence>
<dbReference type="InterPro" id="IPR015890">
    <property type="entry name" value="Chorismate_C"/>
</dbReference>
<dbReference type="InterPro" id="IPR006805">
    <property type="entry name" value="Anth_synth_I_N"/>
</dbReference>
<dbReference type="GO" id="GO:0000162">
    <property type="term" value="P:L-tryptophan biosynthetic process"/>
    <property type="evidence" value="ECO:0007669"/>
    <property type="project" value="TreeGrafter"/>
</dbReference>
<evidence type="ECO:0000259" key="1">
    <source>
        <dbReference type="Pfam" id="PF00425"/>
    </source>
</evidence>
<feature type="domain" description="Chorismate-utilising enzyme C-terminal" evidence="1">
    <location>
        <begin position="206"/>
        <end position="459"/>
    </location>
</feature>
<dbReference type="AlphaFoldDB" id="A0A9W6H4C5"/>
<gene>
    <name evidence="3" type="ORF">GCM10017576_24400</name>
</gene>
<dbReference type="GO" id="GO:0046820">
    <property type="term" value="F:4-amino-4-deoxychorismate synthase activity"/>
    <property type="evidence" value="ECO:0007669"/>
    <property type="project" value="TreeGrafter"/>
</dbReference>
<organism evidence="3 4">
    <name type="scientific">Microbacterium barkeri</name>
    <dbReference type="NCBI Taxonomy" id="33917"/>
    <lineage>
        <taxon>Bacteria</taxon>
        <taxon>Bacillati</taxon>
        <taxon>Actinomycetota</taxon>
        <taxon>Actinomycetes</taxon>
        <taxon>Micrococcales</taxon>
        <taxon>Microbacteriaceae</taxon>
        <taxon>Microbacterium</taxon>
    </lineage>
</organism>
<protein>
    <recommendedName>
        <fullName evidence="5">Aminodeoxychorismate synthase</fullName>
    </recommendedName>
</protein>
<keyword evidence="4" id="KW-1185">Reference proteome</keyword>
<dbReference type="Gene3D" id="3.60.120.10">
    <property type="entry name" value="Anthranilate synthase"/>
    <property type="match status" value="1"/>
</dbReference>
<dbReference type="Pfam" id="PF00425">
    <property type="entry name" value="Chorismate_bind"/>
    <property type="match status" value="1"/>
</dbReference>
<evidence type="ECO:0008006" key="5">
    <source>
        <dbReference type="Google" id="ProtNLM"/>
    </source>
</evidence>
<reference evidence="3" key="1">
    <citation type="journal article" date="2014" name="Int. J. Syst. Evol. Microbiol.">
        <title>Complete genome sequence of Corynebacterium casei LMG S-19264T (=DSM 44701T), isolated from a smear-ripened cheese.</title>
        <authorList>
            <consortium name="US DOE Joint Genome Institute (JGI-PGF)"/>
            <person name="Walter F."/>
            <person name="Albersmeier A."/>
            <person name="Kalinowski J."/>
            <person name="Ruckert C."/>
        </authorList>
    </citation>
    <scope>NUCLEOTIDE SEQUENCE</scope>
    <source>
        <strain evidence="3">VKM Ac-1020</strain>
    </source>
</reference>
<evidence type="ECO:0000313" key="4">
    <source>
        <dbReference type="Proteomes" id="UP001142462"/>
    </source>
</evidence>
<dbReference type="RefSeq" id="WP_271174003.1">
    <property type="nucleotide sequence ID" value="NZ_BSEJ01000012.1"/>
</dbReference>
<proteinExistence type="predicted"/>
<dbReference type="GO" id="GO:0008153">
    <property type="term" value="P:4-aminobenzoate biosynthetic process"/>
    <property type="evidence" value="ECO:0007669"/>
    <property type="project" value="TreeGrafter"/>
</dbReference>
<dbReference type="InterPro" id="IPR019999">
    <property type="entry name" value="Anth_synth_I-like"/>
</dbReference>
<dbReference type="EMBL" id="BSEJ01000012">
    <property type="protein sequence ID" value="GLJ62310.1"/>
    <property type="molecule type" value="Genomic_DNA"/>
</dbReference>
<dbReference type="PRINTS" id="PR00095">
    <property type="entry name" value="ANTSNTHASEI"/>
</dbReference>